<evidence type="ECO:0000256" key="10">
    <source>
        <dbReference type="ARBA" id="ARBA00022840"/>
    </source>
</evidence>
<keyword evidence="5" id="KW-0597">Phosphoprotein</keyword>
<sequence length="493" mass="56444">MTIKNKFLISYLSAILITLGSIVLIFAIITYTTLGEVPSFPRIYRILTTQRPLTETENDSYVAMNAYLQESPEQLNMPLNQEILQTIKDIEEKNLNVVLRKDDVFTYYSTPLVEKSLQAHAPNFDLNNFVPTGTIDNDGHFFHYVKNDFQYTDGSKGSFIILKRESNLIEFFLQWGIWVILFIIAVAIFAFWFINRRLSQTTIRPLLALEKSTHTLTSNHRISPFIVEDNGQKISKEVQQLEESFSKMWTDLQLSQAEQQKYEDNRRELISNISHDLKTPITSITGYVEGLLDGVANTEEKRVSYLKTIHEKSLTLNELIDELFLYSKLDLNAVTFTFEKIDFVAYLTHLLEEYQWADEIQVNTNFPSQPIYAKIDPAQFNRVVSNLIQNSIKFQNPQHSPQFLVSVTTNKSQIVVVFSDNGTGISDEDLANIFERFYRSDKARTSAIKGSGLGLSIVKQIVTRHNGTIQVASQYGQGTTITITLPLLEEENE</sequence>
<keyword evidence="9 16" id="KW-0418">Kinase</keyword>
<organism evidence="16 17">
    <name type="scientific">Tetragenococcus halophilus (strain DSM 20338 / JCM 20259 / NCIMB 9735 / NBRC 12172)</name>
    <name type="common">Pediococcus halophilus</name>
    <dbReference type="NCBI Taxonomy" id="945021"/>
    <lineage>
        <taxon>Bacteria</taxon>
        <taxon>Bacillati</taxon>
        <taxon>Bacillota</taxon>
        <taxon>Bacilli</taxon>
        <taxon>Lactobacillales</taxon>
        <taxon>Enterococcaceae</taxon>
        <taxon>Tetragenococcus</taxon>
    </lineage>
</organism>
<evidence type="ECO:0000256" key="2">
    <source>
        <dbReference type="ARBA" id="ARBA00004651"/>
    </source>
</evidence>
<keyword evidence="7 14" id="KW-0812">Transmembrane</keyword>
<evidence type="ECO:0000256" key="1">
    <source>
        <dbReference type="ARBA" id="ARBA00000085"/>
    </source>
</evidence>
<dbReference type="InterPro" id="IPR050398">
    <property type="entry name" value="HssS/ArlS-like"/>
</dbReference>
<evidence type="ECO:0000256" key="8">
    <source>
        <dbReference type="ARBA" id="ARBA00022741"/>
    </source>
</evidence>
<dbReference type="FunFam" id="1.10.287.130:FF:000001">
    <property type="entry name" value="Two-component sensor histidine kinase"/>
    <property type="match status" value="1"/>
</dbReference>
<evidence type="ECO:0000313" key="17">
    <source>
        <dbReference type="Proteomes" id="UP000002663"/>
    </source>
</evidence>
<dbReference type="Gene3D" id="3.30.565.10">
    <property type="entry name" value="Histidine kinase-like ATPase, C-terminal domain"/>
    <property type="match status" value="1"/>
</dbReference>
<feature type="transmembrane region" description="Helical" evidence="14">
    <location>
        <begin position="172"/>
        <end position="194"/>
    </location>
</feature>
<dbReference type="SUPFAM" id="SSF47384">
    <property type="entry name" value="Homodimeric domain of signal transducing histidine kinase"/>
    <property type="match status" value="1"/>
</dbReference>
<dbReference type="CDD" id="cd00082">
    <property type="entry name" value="HisKA"/>
    <property type="match status" value="1"/>
</dbReference>
<dbReference type="KEGG" id="thl:TEH_14590"/>
<dbReference type="PANTHER" id="PTHR45528">
    <property type="entry name" value="SENSOR HISTIDINE KINASE CPXA"/>
    <property type="match status" value="1"/>
</dbReference>
<dbReference type="CDD" id="cd00075">
    <property type="entry name" value="HATPase"/>
    <property type="match status" value="1"/>
</dbReference>
<dbReference type="Pfam" id="PF02518">
    <property type="entry name" value="HATPase_c"/>
    <property type="match status" value="1"/>
</dbReference>
<dbReference type="Gene3D" id="6.10.340.10">
    <property type="match status" value="1"/>
</dbReference>
<evidence type="ECO:0000313" key="16">
    <source>
        <dbReference type="EMBL" id="BAK94786.1"/>
    </source>
</evidence>
<comment type="catalytic activity">
    <reaction evidence="1">
        <text>ATP + protein L-histidine = ADP + protein N-phospho-L-histidine.</text>
        <dbReference type="EC" id="2.7.13.3"/>
    </reaction>
</comment>
<evidence type="ECO:0000259" key="15">
    <source>
        <dbReference type="PROSITE" id="PS50109"/>
    </source>
</evidence>
<keyword evidence="8" id="KW-0547">Nucleotide-binding</keyword>
<accession>A0AAN1VRY4</accession>
<dbReference type="PRINTS" id="PR00344">
    <property type="entry name" value="BCTRLSENSOR"/>
</dbReference>
<keyword evidence="6 16" id="KW-0808">Transferase</keyword>
<comment type="subcellular location">
    <subcellularLocation>
        <location evidence="2">Cell membrane</location>
        <topology evidence="2">Multi-pass membrane protein</topology>
    </subcellularLocation>
</comment>
<evidence type="ECO:0000256" key="12">
    <source>
        <dbReference type="ARBA" id="ARBA00023012"/>
    </source>
</evidence>
<evidence type="ECO:0000256" key="13">
    <source>
        <dbReference type="ARBA" id="ARBA00023136"/>
    </source>
</evidence>
<evidence type="ECO:0000256" key="5">
    <source>
        <dbReference type="ARBA" id="ARBA00022553"/>
    </source>
</evidence>
<keyword evidence="10" id="KW-0067">ATP-binding</keyword>
<dbReference type="InterPro" id="IPR036097">
    <property type="entry name" value="HisK_dim/P_sf"/>
</dbReference>
<keyword evidence="11 14" id="KW-1133">Transmembrane helix</keyword>
<gene>
    <name evidence="16" type="ordered locus">TEH_14590</name>
</gene>
<dbReference type="InterPro" id="IPR005467">
    <property type="entry name" value="His_kinase_dom"/>
</dbReference>
<dbReference type="Gene3D" id="1.10.287.130">
    <property type="match status" value="1"/>
</dbReference>
<dbReference type="InterPro" id="IPR036890">
    <property type="entry name" value="HATPase_C_sf"/>
</dbReference>
<dbReference type="SMART" id="SM00388">
    <property type="entry name" value="HisKA"/>
    <property type="match status" value="1"/>
</dbReference>
<protein>
    <recommendedName>
        <fullName evidence="3">histidine kinase</fullName>
        <ecNumber evidence="3">2.7.13.3</ecNumber>
    </recommendedName>
</protein>
<dbReference type="PANTHER" id="PTHR45528:SF1">
    <property type="entry name" value="SENSOR HISTIDINE KINASE CPXA"/>
    <property type="match status" value="1"/>
</dbReference>
<dbReference type="InterPro" id="IPR003661">
    <property type="entry name" value="HisK_dim/P_dom"/>
</dbReference>
<keyword evidence="4" id="KW-1003">Cell membrane</keyword>
<keyword evidence="13 14" id="KW-0472">Membrane</keyword>
<dbReference type="Pfam" id="PF00512">
    <property type="entry name" value="HisKA"/>
    <property type="match status" value="1"/>
</dbReference>
<evidence type="ECO:0000256" key="3">
    <source>
        <dbReference type="ARBA" id="ARBA00012438"/>
    </source>
</evidence>
<dbReference type="EMBL" id="AP012046">
    <property type="protein sequence ID" value="BAK94786.1"/>
    <property type="molecule type" value="Genomic_DNA"/>
</dbReference>
<feature type="transmembrane region" description="Helical" evidence="14">
    <location>
        <begin position="7"/>
        <end position="31"/>
    </location>
</feature>
<dbReference type="SMART" id="SM00387">
    <property type="entry name" value="HATPase_c"/>
    <property type="match status" value="1"/>
</dbReference>
<evidence type="ECO:0000256" key="9">
    <source>
        <dbReference type="ARBA" id="ARBA00022777"/>
    </source>
</evidence>
<dbReference type="FunFam" id="3.30.565.10:FF:000006">
    <property type="entry name" value="Sensor histidine kinase WalK"/>
    <property type="match status" value="1"/>
</dbReference>
<dbReference type="InterPro" id="IPR003594">
    <property type="entry name" value="HATPase_dom"/>
</dbReference>
<dbReference type="InterPro" id="IPR004358">
    <property type="entry name" value="Sig_transdc_His_kin-like_C"/>
</dbReference>
<dbReference type="GO" id="GO:0005886">
    <property type="term" value="C:plasma membrane"/>
    <property type="evidence" value="ECO:0007669"/>
    <property type="project" value="UniProtKB-SubCell"/>
</dbReference>
<keyword evidence="12" id="KW-0902">Two-component regulatory system</keyword>
<dbReference type="RefSeq" id="WP_014124837.1">
    <property type="nucleotide sequence ID" value="NC_016052.1"/>
</dbReference>
<evidence type="ECO:0000256" key="6">
    <source>
        <dbReference type="ARBA" id="ARBA00022679"/>
    </source>
</evidence>
<proteinExistence type="predicted"/>
<name>A0AAN1VRY4_TETHN</name>
<dbReference type="GO" id="GO:0005524">
    <property type="term" value="F:ATP binding"/>
    <property type="evidence" value="ECO:0007669"/>
    <property type="project" value="UniProtKB-KW"/>
</dbReference>
<feature type="domain" description="Histidine kinase" evidence="15">
    <location>
        <begin position="272"/>
        <end position="489"/>
    </location>
</feature>
<evidence type="ECO:0000256" key="7">
    <source>
        <dbReference type="ARBA" id="ARBA00022692"/>
    </source>
</evidence>
<dbReference type="AlphaFoldDB" id="A0AAN1VRY4"/>
<dbReference type="PROSITE" id="PS50109">
    <property type="entry name" value="HIS_KIN"/>
    <property type="match status" value="1"/>
</dbReference>
<reference evidence="16 17" key="1">
    <citation type="submission" date="2011-01" db="EMBL/GenBank/DDBJ databases">
        <title>Whole genome sequence of Tetragenococcus halophilus NBRC 12172.</title>
        <authorList>
            <person name="Nakazawa H."/>
            <person name="Omata S."/>
            <person name="Koga C."/>
            <person name="Watanabe Y."/>
            <person name="Katano Y."/>
            <person name="Ito N."/>
            <person name="Tsukatani N."/>
            <person name="Ankai A."/>
            <person name="Oguchi A."/>
            <person name="Fukui S."/>
            <person name="Yashiro I."/>
            <person name="Kamata S."/>
            <person name="Hashimoto Y."/>
            <person name="Yamazaki J."/>
            <person name="Taguchi H."/>
            <person name="Tanaka A."/>
            <person name="Koyama T."/>
            <person name="Ichige A."/>
            <person name="Hanya Y."/>
            <person name="Tanikawa S."/>
            <person name="Yamazaki S."/>
            <person name="Fujita N."/>
        </authorList>
    </citation>
    <scope>NUCLEOTIDE SEQUENCE [LARGE SCALE GENOMIC DNA]</scope>
    <source>
        <strain evidence="17">DSM 20338 / JCM 20259 / NCIMB 9735 / NBRC 12172</strain>
    </source>
</reference>
<dbReference type="EC" id="2.7.13.3" evidence="3"/>
<dbReference type="SUPFAM" id="SSF55874">
    <property type="entry name" value="ATPase domain of HSP90 chaperone/DNA topoisomerase II/histidine kinase"/>
    <property type="match status" value="1"/>
</dbReference>
<evidence type="ECO:0000256" key="4">
    <source>
        <dbReference type="ARBA" id="ARBA00022475"/>
    </source>
</evidence>
<dbReference type="Proteomes" id="UP000002663">
    <property type="component" value="Chromosome"/>
</dbReference>
<evidence type="ECO:0000256" key="14">
    <source>
        <dbReference type="SAM" id="Phobius"/>
    </source>
</evidence>
<evidence type="ECO:0000256" key="11">
    <source>
        <dbReference type="ARBA" id="ARBA00022989"/>
    </source>
</evidence>
<dbReference type="GO" id="GO:0000155">
    <property type="term" value="F:phosphorelay sensor kinase activity"/>
    <property type="evidence" value="ECO:0007669"/>
    <property type="project" value="InterPro"/>
</dbReference>